<evidence type="ECO:0000256" key="4">
    <source>
        <dbReference type="ARBA" id="ARBA00022478"/>
    </source>
</evidence>
<evidence type="ECO:0000256" key="6">
    <source>
        <dbReference type="ARBA" id="ARBA00023242"/>
    </source>
</evidence>
<dbReference type="GeneID" id="26241888"/>
<dbReference type="Proteomes" id="UP000510686">
    <property type="component" value="Chromosome 4"/>
</dbReference>
<organism evidence="9 10">
    <name type="scientific">Metarhizium brunneum</name>
    <dbReference type="NCBI Taxonomy" id="500148"/>
    <lineage>
        <taxon>Eukaryota</taxon>
        <taxon>Fungi</taxon>
        <taxon>Dikarya</taxon>
        <taxon>Ascomycota</taxon>
        <taxon>Pezizomycotina</taxon>
        <taxon>Sordariomycetes</taxon>
        <taxon>Hypocreomycetidae</taxon>
        <taxon>Hypocreales</taxon>
        <taxon>Clavicipitaceae</taxon>
        <taxon>Metarhizium</taxon>
    </lineage>
</organism>
<reference evidence="9 10" key="1">
    <citation type="submission" date="2020-07" db="EMBL/GenBank/DDBJ databases">
        <title>Telomere length de novo assembly of all 7 chromosomes of the fungus, Metarhizium brunneum, using a novel assembly pipeline.</title>
        <authorList>
            <person name="Saud z."/>
            <person name="Kortsinoglou A."/>
            <person name="Kouvelis V.N."/>
            <person name="Butt T.M."/>
        </authorList>
    </citation>
    <scope>NUCLEOTIDE SEQUENCE [LARGE SCALE GENOMIC DNA]</scope>
    <source>
        <strain evidence="9 10">4556</strain>
    </source>
</reference>
<dbReference type="EMBL" id="CP058935">
    <property type="protein sequence ID" value="QLI70161.1"/>
    <property type="molecule type" value="Genomic_DNA"/>
</dbReference>
<keyword evidence="6" id="KW-0539">Nucleus</keyword>
<dbReference type="Gene3D" id="1.20.1250.40">
    <property type="match status" value="1"/>
</dbReference>
<comment type="subcellular location">
    <subcellularLocation>
        <location evidence="1">Nucleus</location>
    </subcellularLocation>
</comment>
<dbReference type="SUPFAM" id="SSF47819">
    <property type="entry name" value="HRDC-like"/>
    <property type="match status" value="1"/>
</dbReference>
<dbReference type="RefSeq" id="XP_065986945.1">
    <property type="nucleotide sequence ID" value="XM_066130963.1"/>
</dbReference>
<dbReference type="AlphaFoldDB" id="A0A7D5YVD1"/>
<dbReference type="InterPro" id="IPR006590">
    <property type="entry name" value="RNA_pol_Rpb4/RPC9_core"/>
</dbReference>
<dbReference type="GO" id="GO:0000166">
    <property type="term" value="F:nucleotide binding"/>
    <property type="evidence" value="ECO:0007669"/>
    <property type="project" value="InterPro"/>
</dbReference>
<feature type="region of interest" description="Disordered" evidence="7">
    <location>
        <begin position="134"/>
        <end position="156"/>
    </location>
</feature>
<dbReference type="InterPro" id="IPR010997">
    <property type="entry name" value="HRDC-like_sf"/>
</dbReference>
<dbReference type="Pfam" id="PF03874">
    <property type="entry name" value="RNA_pol_Rpb4"/>
    <property type="match status" value="1"/>
</dbReference>
<feature type="domain" description="RNA polymerase Rpb4/RPC9 core" evidence="8">
    <location>
        <begin position="1"/>
        <end position="130"/>
    </location>
</feature>
<protein>
    <recommendedName>
        <fullName evidence="3">DNA-directed RNA polymerase III subunit RPC9</fullName>
    </recommendedName>
</protein>
<sequence length="156" mass="17473">MKILESQSAVLSNYEVYQHLTDQRDRYKQKKHRGPPNLETVVREMLQYLRTAPSPLSQKPLTYIPEAIAQIIEKLSPYELSKGEMVMILNLRPASIAALNTVIEDMTERYSDEQQEEMVGIVADVLGQFEVAEAEANGDAGEGEGEDVNMNDAEAS</sequence>
<gene>
    <name evidence="9" type="primary">CRCP</name>
    <name evidence="9" type="ORF">G6M90_00g072070</name>
</gene>
<dbReference type="InterPro" id="IPR038324">
    <property type="entry name" value="Rpb4/RPC9_sf"/>
</dbReference>
<proteinExistence type="inferred from homology"/>
<evidence type="ECO:0000313" key="10">
    <source>
        <dbReference type="Proteomes" id="UP000510686"/>
    </source>
</evidence>
<name>A0A7D5YVD1_9HYPO</name>
<dbReference type="InterPro" id="IPR005574">
    <property type="entry name" value="Rpb4/RPC9"/>
</dbReference>
<evidence type="ECO:0000256" key="3">
    <source>
        <dbReference type="ARBA" id="ARBA00016672"/>
    </source>
</evidence>
<evidence type="ECO:0000256" key="7">
    <source>
        <dbReference type="SAM" id="MobiDB-lite"/>
    </source>
</evidence>
<dbReference type="GO" id="GO:0005666">
    <property type="term" value="C:RNA polymerase III complex"/>
    <property type="evidence" value="ECO:0007669"/>
    <property type="project" value="InterPro"/>
</dbReference>
<evidence type="ECO:0000259" key="8">
    <source>
        <dbReference type="SMART" id="SM00657"/>
    </source>
</evidence>
<feature type="compositionally biased region" description="Acidic residues" evidence="7">
    <location>
        <begin position="141"/>
        <end position="156"/>
    </location>
</feature>
<dbReference type="SMART" id="SM00657">
    <property type="entry name" value="RPOL4c"/>
    <property type="match status" value="1"/>
</dbReference>
<dbReference type="PANTHER" id="PTHR15561:SF0">
    <property type="entry name" value="DNA-DIRECTED RNA POLYMERASE III SUBUNIT RPC9"/>
    <property type="match status" value="1"/>
</dbReference>
<dbReference type="KEGG" id="mbrn:26241888"/>
<keyword evidence="5" id="KW-0804">Transcription</keyword>
<accession>A0A7D5YVD1</accession>
<dbReference type="PANTHER" id="PTHR15561">
    <property type="entry name" value="CALCITONIN GENE-RELATED PEPTIDE-RECEPTOR COMPONENT PROTEIN"/>
    <property type="match status" value="1"/>
</dbReference>
<comment type="similarity">
    <text evidence="2">Belongs to the eukaryotic RPC9 RNA polymerase subunit family.</text>
</comment>
<keyword evidence="10" id="KW-1185">Reference proteome</keyword>
<evidence type="ECO:0000256" key="1">
    <source>
        <dbReference type="ARBA" id="ARBA00004123"/>
    </source>
</evidence>
<keyword evidence="4 9" id="KW-0240">DNA-directed RNA polymerase</keyword>
<dbReference type="OrthoDB" id="1746530at2759"/>
<evidence type="ECO:0000313" key="9">
    <source>
        <dbReference type="EMBL" id="QLI70161.1"/>
    </source>
</evidence>
<dbReference type="InterPro" id="IPR038846">
    <property type="entry name" value="RPC9"/>
</dbReference>
<evidence type="ECO:0000256" key="2">
    <source>
        <dbReference type="ARBA" id="ARBA00006898"/>
    </source>
</evidence>
<dbReference type="GO" id="GO:0006384">
    <property type="term" value="P:transcription initiation at RNA polymerase III promoter"/>
    <property type="evidence" value="ECO:0007669"/>
    <property type="project" value="InterPro"/>
</dbReference>
<evidence type="ECO:0000256" key="5">
    <source>
        <dbReference type="ARBA" id="ARBA00023163"/>
    </source>
</evidence>